<name>A0A7C9E0H3_OPUST</name>
<protein>
    <submittedName>
        <fullName evidence="1">Uncharacterized protein</fullName>
    </submittedName>
</protein>
<evidence type="ECO:0000313" key="1">
    <source>
        <dbReference type="EMBL" id="MBA4649249.1"/>
    </source>
</evidence>
<reference evidence="1" key="1">
    <citation type="journal article" date="2013" name="J. Plant Res.">
        <title>Effect of fungi and light on seed germination of three Opuntia species from semiarid lands of central Mexico.</title>
        <authorList>
            <person name="Delgado-Sanchez P."/>
            <person name="Jimenez-Bremont J.F."/>
            <person name="Guerrero-Gonzalez Mde L."/>
            <person name="Flores J."/>
        </authorList>
    </citation>
    <scope>NUCLEOTIDE SEQUENCE</scope>
    <source>
        <tissue evidence="1">Cladode</tissue>
    </source>
</reference>
<dbReference type="AlphaFoldDB" id="A0A7C9E0H3"/>
<sequence>MSNVLSTMSNYPYLFKPELVTKFGQTKPERDLIFNSGWTDCPAFRWKSCDLSGQTWVIVFVHANFQSLSGQCQCRQACLIVGTTHTCLIHLHLYYPVTTTWPSLAMLQTLLHITFRRLLCIQVFLTQFNKRSHT</sequence>
<proteinExistence type="predicted"/>
<dbReference type="EMBL" id="GISG01159320">
    <property type="protein sequence ID" value="MBA4649249.1"/>
    <property type="molecule type" value="Transcribed_RNA"/>
</dbReference>
<organism evidence="1">
    <name type="scientific">Opuntia streptacantha</name>
    <name type="common">Prickly pear cactus</name>
    <name type="synonym">Opuntia cardona</name>
    <dbReference type="NCBI Taxonomy" id="393608"/>
    <lineage>
        <taxon>Eukaryota</taxon>
        <taxon>Viridiplantae</taxon>
        <taxon>Streptophyta</taxon>
        <taxon>Embryophyta</taxon>
        <taxon>Tracheophyta</taxon>
        <taxon>Spermatophyta</taxon>
        <taxon>Magnoliopsida</taxon>
        <taxon>eudicotyledons</taxon>
        <taxon>Gunneridae</taxon>
        <taxon>Pentapetalae</taxon>
        <taxon>Caryophyllales</taxon>
        <taxon>Cactineae</taxon>
        <taxon>Cactaceae</taxon>
        <taxon>Opuntioideae</taxon>
        <taxon>Opuntia</taxon>
    </lineage>
</organism>
<reference evidence="1" key="2">
    <citation type="submission" date="2020-07" db="EMBL/GenBank/DDBJ databases">
        <authorList>
            <person name="Vera ALvarez R."/>
            <person name="Arias-Moreno D.M."/>
            <person name="Jimenez-Jacinto V."/>
            <person name="Jimenez-Bremont J.F."/>
            <person name="Swaminathan K."/>
            <person name="Moose S.P."/>
            <person name="Guerrero-Gonzalez M.L."/>
            <person name="Marino-Ramirez L."/>
            <person name="Landsman D."/>
            <person name="Rodriguez-Kessler M."/>
            <person name="Delgado-Sanchez P."/>
        </authorList>
    </citation>
    <scope>NUCLEOTIDE SEQUENCE</scope>
    <source>
        <tissue evidence="1">Cladode</tissue>
    </source>
</reference>
<accession>A0A7C9E0H3</accession>